<keyword evidence="2" id="KW-1185">Reference proteome</keyword>
<dbReference type="EMBL" id="BLPG01000001">
    <property type="protein sequence ID" value="GFJ93508.1"/>
    <property type="molecule type" value="Genomic_DNA"/>
</dbReference>
<name>A0A6V8LEW9_9ACTN</name>
<dbReference type="SUPFAM" id="SSF53474">
    <property type="entry name" value="alpha/beta-Hydrolases"/>
    <property type="match status" value="1"/>
</dbReference>
<evidence type="ECO:0000313" key="1">
    <source>
        <dbReference type="EMBL" id="GFJ93508.1"/>
    </source>
</evidence>
<reference evidence="1 2" key="1">
    <citation type="submission" date="2020-03" db="EMBL/GenBank/DDBJ databases">
        <title>Whole genome shotgun sequence of Phytohabitans rumicis NBRC 108638.</title>
        <authorList>
            <person name="Komaki H."/>
            <person name="Tamura T."/>
        </authorList>
    </citation>
    <scope>NUCLEOTIDE SEQUENCE [LARGE SCALE GENOMIC DNA]</scope>
    <source>
        <strain evidence="1 2">NBRC 108638</strain>
    </source>
</reference>
<sequence length="236" mass="25345">MQVLLVHSPLLARSSWGGVPARLAELGYAVAVPNLRPVLDSGPPFYERLFQAIAEPADGQEAVAVVGHSRAGPLLPGALAKMGPNRATAVFLDARLPHDGRTWLETLTADRRCALLASVENGLLPPWDRWFPPEAMDEVLPDKAVPQRFRDELRGMPAGLLSEPMPRSPWDERVGKTYVQLSAAYAAVADQALAAGWPVARYSMNHLAPLTHPREVADAIADSLTAAGTAAGNGRR</sequence>
<comment type="caution">
    <text evidence="1">The sequence shown here is derived from an EMBL/GenBank/DDBJ whole genome shotgun (WGS) entry which is preliminary data.</text>
</comment>
<dbReference type="AlphaFoldDB" id="A0A6V8LEW9"/>
<reference evidence="1 2" key="2">
    <citation type="submission" date="2020-03" db="EMBL/GenBank/DDBJ databases">
        <authorList>
            <person name="Ichikawa N."/>
            <person name="Kimura A."/>
            <person name="Kitahashi Y."/>
            <person name="Uohara A."/>
        </authorList>
    </citation>
    <scope>NUCLEOTIDE SEQUENCE [LARGE SCALE GENOMIC DNA]</scope>
    <source>
        <strain evidence="1 2">NBRC 108638</strain>
    </source>
</reference>
<dbReference type="Gene3D" id="3.40.50.1820">
    <property type="entry name" value="alpha/beta hydrolase"/>
    <property type="match status" value="1"/>
</dbReference>
<dbReference type="InterPro" id="IPR029058">
    <property type="entry name" value="AB_hydrolase_fold"/>
</dbReference>
<accession>A0A6V8LEW9</accession>
<organism evidence="1 2">
    <name type="scientific">Phytohabitans rumicis</name>
    <dbReference type="NCBI Taxonomy" id="1076125"/>
    <lineage>
        <taxon>Bacteria</taxon>
        <taxon>Bacillati</taxon>
        <taxon>Actinomycetota</taxon>
        <taxon>Actinomycetes</taxon>
        <taxon>Micromonosporales</taxon>
        <taxon>Micromonosporaceae</taxon>
    </lineage>
</organism>
<dbReference type="Proteomes" id="UP000482960">
    <property type="component" value="Unassembled WGS sequence"/>
</dbReference>
<dbReference type="RefSeq" id="WP_173080139.1">
    <property type="nucleotide sequence ID" value="NZ_BAABJB010000034.1"/>
</dbReference>
<dbReference type="GO" id="GO:0003824">
    <property type="term" value="F:catalytic activity"/>
    <property type="evidence" value="ECO:0007669"/>
    <property type="project" value="UniProtKB-ARBA"/>
</dbReference>
<protein>
    <recommendedName>
        <fullName evidence="3">AB hydrolase-1 domain-containing protein</fullName>
    </recommendedName>
</protein>
<proteinExistence type="predicted"/>
<gene>
    <name evidence="1" type="ORF">Prum_071500</name>
</gene>
<evidence type="ECO:0000313" key="2">
    <source>
        <dbReference type="Proteomes" id="UP000482960"/>
    </source>
</evidence>
<evidence type="ECO:0008006" key="3">
    <source>
        <dbReference type="Google" id="ProtNLM"/>
    </source>
</evidence>